<evidence type="ECO:0000313" key="1">
    <source>
        <dbReference type="EMBL" id="KGE73569.1"/>
    </source>
</evidence>
<dbReference type="EMBL" id="JNUP01000023">
    <property type="protein sequence ID" value="KGE73569.1"/>
    <property type="molecule type" value="Genomic_DNA"/>
</dbReference>
<organism evidence="1 2">
    <name type="scientific">Spirochaeta lutea</name>
    <dbReference type="NCBI Taxonomy" id="1480694"/>
    <lineage>
        <taxon>Bacteria</taxon>
        <taxon>Pseudomonadati</taxon>
        <taxon>Spirochaetota</taxon>
        <taxon>Spirochaetia</taxon>
        <taxon>Spirochaetales</taxon>
        <taxon>Spirochaetaceae</taxon>
        <taxon>Spirochaeta</taxon>
    </lineage>
</organism>
<dbReference type="OrthoDB" id="367580at2"/>
<sequence>MKVFINDEQVDITWQDEKNLGDAYLGVQQWLQDSGLAVQSVSADGDHKSLGEFDQWEHIPMDEIEELRITALHPLILEQQQLVVVLEYFDLLSAALEQSVEENALRKELGEILQEWPHVLSGLRHLLGETSDIPGFLQDQMADWIGGNRDVSGIPELLSRLTLVHQVVTTRIQEYQNPLNESVSTLSVLQELQPQLAKVSHQYREGHPEEAQNTMYRLIDLLSKLARTLRLATIISLQTEEGTIDHDELDAAGNQLNSLLDELAEGIENQDLILLGDILEYELPEQFERLSSLLQGA</sequence>
<dbReference type="RefSeq" id="WP_037545437.1">
    <property type="nucleotide sequence ID" value="NZ_JNUP01000023.1"/>
</dbReference>
<proteinExistence type="predicted"/>
<keyword evidence="2" id="KW-1185">Reference proteome</keyword>
<dbReference type="AlphaFoldDB" id="A0A098R0R0"/>
<accession>A0A098R0R0</accession>
<name>A0A098R0R0_9SPIO</name>
<reference evidence="1 2" key="1">
    <citation type="submission" date="2014-05" db="EMBL/GenBank/DDBJ databases">
        <title>De novo Genome Sequence of Spirocheata sp.</title>
        <authorList>
            <person name="Shivani Y."/>
            <person name="Subhash Y."/>
            <person name="Tushar L."/>
            <person name="Sasikala C."/>
            <person name="Ramana C.V."/>
        </authorList>
    </citation>
    <scope>NUCLEOTIDE SEQUENCE [LARGE SCALE GENOMIC DNA]</scope>
    <source>
        <strain evidence="1 2">JC230</strain>
    </source>
</reference>
<dbReference type="Proteomes" id="UP000029692">
    <property type="component" value="Unassembled WGS sequence"/>
</dbReference>
<gene>
    <name evidence="1" type="ORF">DC28_02615</name>
</gene>
<protein>
    <submittedName>
        <fullName evidence="1">Uncharacterized protein</fullName>
    </submittedName>
</protein>
<dbReference type="STRING" id="1480694.DC28_02615"/>
<comment type="caution">
    <text evidence="1">The sequence shown here is derived from an EMBL/GenBank/DDBJ whole genome shotgun (WGS) entry which is preliminary data.</text>
</comment>
<evidence type="ECO:0000313" key="2">
    <source>
        <dbReference type="Proteomes" id="UP000029692"/>
    </source>
</evidence>